<dbReference type="EMBL" id="LJRF01000036">
    <property type="protein sequence ID" value="KPY50400.1"/>
    <property type="molecule type" value="Genomic_DNA"/>
</dbReference>
<comment type="caution">
    <text evidence="1">The sequence shown here is derived from an EMBL/GenBank/DDBJ whole genome shotgun (WGS) entry which is preliminary data.</text>
</comment>
<evidence type="ECO:0000313" key="1">
    <source>
        <dbReference type="EMBL" id="KPY50400.1"/>
    </source>
</evidence>
<dbReference type="Proteomes" id="UP000050554">
    <property type="component" value="Unassembled WGS sequence"/>
</dbReference>
<name>A0A0N8SQX4_PSESI</name>
<gene>
    <name evidence="1" type="ORF">ALO47_00944</name>
</gene>
<organism evidence="1 2">
    <name type="scientific">Pseudomonas syringae pv. ribicola</name>
    <dbReference type="NCBI Taxonomy" id="55398"/>
    <lineage>
        <taxon>Bacteria</taxon>
        <taxon>Pseudomonadati</taxon>
        <taxon>Pseudomonadota</taxon>
        <taxon>Gammaproteobacteria</taxon>
        <taxon>Pseudomonadales</taxon>
        <taxon>Pseudomonadaceae</taxon>
        <taxon>Pseudomonas</taxon>
    </lineage>
</organism>
<protein>
    <submittedName>
        <fullName evidence="1">Uncharacterized protein</fullName>
    </submittedName>
</protein>
<sequence>MNSIFWPKRQQHIIRAVRLEKPENFSPTLTSALSQLVRQANLIRELERAGEKDSMLVQTILVTIANHLATASGQLADEASREAMGLIAEGLMGSVWIKDTGAQLAGLDEQELVSYVGPLSTWLGKSRETGFSAFFGTPNLRLQAVSNIVDHYLDSSVARLSRQLGAKLQQLPACSYKIIDLIAIGGEADTFPKHFAYFMPEDQGIKYSPVKRTIVFANTYLSLYQQISLEQKGIFGWTDDDLPAAQDIERYMMSWFRGHDLGHSIVLPATDYRRLSRHDRWGSMVAQEAVADVFGFLLALTPDVADCLELESDKMVRFYVLELFRYLRRGPEQFPDAGAAYAQLKMLEDAGVLSVIAPGKIHIDCAAFPVAMMRIAKTLLDAVMSDNLETFERFLRTYGVHHARNTDVLFGLSLCETSLFYEQSLLESK</sequence>
<reference evidence="1 2" key="1">
    <citation type="submission" date="2015-09" db="EMBL/GenBank/DDBJ databases">
        <title>Genome announcement of multiple Pseudomonas syringae strains.</title>
        <authorList>
            <person name="Thakur S."/>
            <person name="Wang P.W."/>
            <person name="Gong Y."/>
            <person name="Weir B.S."/>
            <person name="Guttman D.S."/>
        </authorList>
    </citation>
    <scope>NUCLEOTIDE SEQUENCE [LARGE SCALE GENOMIC DNA]</scope>
    <source>
        <strain evidence="1 2">ICMP3882</strain>
    </source>
</reference>
<dbReference type="AlphaFoldDB" id="A0A0N8SQX4"/>
<accession>A0A0N8SQX4</accession>
<proteinExistence type="predicted"/>
<dbReference type="PATRIC" id="fig|55398.3.peg.1183"/>
<evidence type="ECO:0000313" key="2">
    <source>
        <dbReference type="Proteomes" id="UP000050554"/>
    </source>
</evidence>
<dbReference type="RefSeq" id="WP_004886653.1">
    <property type="nucleotide sequence ID" value="NZ_LJRF01000036.1"/>
</dbReference>